<organism evidence="4 5">
    <name type="scientific">Lolium multiflorum</name>
    <name type="common">Italian ryegrass</name>
    <name type="synonym">Lolium perenne subsp. multiflorum</name>
    <dbReference type="NCBI Taxonomy" id="4521"/>
    <lineage>
        <taxon>Eukaryota</taxon>
        <taxon>Viridiplantae</taxon>
        <taxon>Streptophyta</taxon>
        <taxon>Embryophyta</taxon>
        <taxon>Tracheophyta</taxon>
        <taxon>Spermatophyta</taxon>
        <taxon>Magnoliopsida</taxon>
        <taxon>Liliopsida</taxon>
        <taxon>Poales</taxon>
        <taxon>Poaceae</taxon>
        <taxon>BOP clade</taxon>
        <taxon>Pooideae</taxon>
        <taxon>Poodae</taxon>
        <taxon>Poeae</taxon>
        <taxon>Poeae Chloroplast Group 2 (Poeae type)</taxon>
        <taxon>Loliodinae</taxon>
        <taxon>Loliinae</taxon>
        <taxon>Lolium</taxon>
    </lineage>
</organism>
<dbReference type="PANTHER" id="PTHR21596:SF55">
    <property type="entry name" value="OS12G0572500 PROTEIN"/>
    <property type="match status" value="1"/>
</dbReference>
<evidence type="ECO:0000313" key="5">
    <source>
        <dbReference type="Proteomes" id="UP001231189"/>
    </source>
</evidence>
<proteinExistence type="predicted"/>
<dbReference type="Proteomes" id="UP001231189">
    <property type="component" value="Unassembled WGS sequence"/>
</dbReference>
<accession>A0AAD8VZG0</accession>
<feature type="region of interest" description="Disordered" evidence="2">
    <location>
        <begin position="698"/>
        <end position="760"/>
    </location>
</feature>
<dbReference type="GO" id="GO:0080188">
    <property type="term" value="P:gene silencing by siRNA-directed DNA methylation"/>
    <property type="evidence" value="ECO:0007669"/>
    <property type="project" value="InterPro"/>
</dbReference>
<dbReference type="InterPro" id="IPR005379">
    <property type="entry name" value="FDM1-5/IDN2_XH"/>
</dbReference>
<feature type="region of interest" description="Disordered" evidence="2">
    <location>
        <begin position="240"/>
        <end position="275"/>
    </location>
</feature>
<evidence type="ECO:0000256" key="2">
    <source>
        <dbReference type="SAM" id="MobiDB-lite"/>
    </source>
</evidence>
<gene>
    <name evidence="4" type="ORF">QYE76_001528</name>
</gene>
<name>A0AAD8VZG0_LOLMU</name>
<dbReference type="InterPro" id="IPR045177">
    <property type="entry name" value="FDM1-5/IDN2"/>
</dbReference>
<dbReference type="PANTHER" id="PTHR21596">
    <property type="entry name" value="RIBONUCLEASE P SUBUNIT P38"/>
    <property type="match status" value="1"/>
</dbReference>
<comment type="caution">
    <text evidence="4">The sequence shown here is derived from an EMBL/GenBank/DDBJ whole genome shotgun (WGS) entry which is preliminary data.</text>
</comment>
<keyword evidence="5" id="KW-1185">Reference proteome</keyword>
<evidence type="ECO:0000313" key="4">
    <source>
        <dbReference type="EMBL" id="KAK1627213.1"/>
    </source>
</evidence>
<dbReference type="EMBL" id="JAUUTY010000005">
    <property type="protein sequence ID" value="KAK1627213.1"/>
    <property type="molecule type" value="Genomic_DNA"/>
</dbReference>
<feature type="coiled-coil region" evidence="1">
    <location>
        <begin position="486"/>
        <end position="590"/>
    </location>
</feature>
<feature type="compositionally biased region" description="Polar residues" evidence="2">
    <location>
        <begin position="699"/>
        <end position="709"/>
    </location>
</feature>
<sequence length="760" mass="86710">MRQSPCDWDESEGIWRWPGERWIERQSALAACSAASGGVEPSGKGARCRGRLARVPHEISSSSARRKFRRQHRGRTNCKGYMAGSRAKDATSDALTSKLESKIYYHREAVAEYVEIKAMVDTVIEDKRKLLDENTEFLSTIDKVLEEKEILQKDNEVIKELVEPMEEELEIVKDELEEEKLEHVAAKKELATAKEQLAQQSKEMKALRKKLQESEAMHAQLESPRPGMVTRFSHKRAVLLQGSPANDANRDRLKKQRSYPQPPNNPIAAQHASRDNDLEVVRQKMIKGFTEIDAGWSVGLKEMGKLNEKPFQDACADKLSPKHSGAKASELYSLWQEVLNSPNWNPFKSVIVDGNCQEEVIDVDDDKLKGLKMAWGEGPYNSVISALVERKEYNTDGTGGVFDVWNYKEGRKATLGECVDGIFDHVKKLKRYQVTYRFLDILLALNLQLGAGYMAHIADALAFKLQSKICYHRDANIDYLEIKGMVDKLAEENKKFRDEKMEYQDMINMVTEEKENLQHDYDVIKEQVASMEEQLETVKKELAAANHELVAAKEQLVAEKHEYVAANEELTAAKEQLVAAKHESSAAKNEHVIAKEELVMAKEQLAWKTKQLEVLRKKLQETYYDVMKKQVAPMEEQLEYVKKRLVAAEEQLVAAKHENIAEKHKNAVAKEKLVVAKEKLAQKNQDLEDLRKKVKESEAMQTLRQQQKGNAPGPEPVHFRRVTRSSYKREMLLQGPLANAADRNRPKKRKSCPQLLNNLK</sequence>
<keyword evidence="1" id="KW-0175">Coiled coil</keyword>
<reference evidence="4" key="1">
    <citation type="submission" date="2023-07" db="EMBL/GenBank/DDBJ databases">
        <title>A chromosome-level genome assembly of Lolium multiflorum.</title>
        <authorList>
            <person name="Chen Y."/>
            <person name="Copetti D."/>
            <person name="Kolliker R."/>
            <person name="Studer B."/>
        </authorList>
    </citation>
    <scope>NUCLEOTIDE SEQUENCE</scope>
    <source>
        <strain evidence="4">02402/16</strain>
        <tissue evidence="4">Leaf</tissue>
    </source>
</reference>
<evidence type="ECO:0000256" key="1">
    <source>
        <dbReference type="SAM" id="Coils"/>
    </source>
</evidence>
<protein>
    <recommendedName>
        <fullName evidence="3">Factor of DNA methylation 1-5/IDN2 domain-containing protein</fullName>
    </recommendedName>
</protein>
<evidence type="ECO:0000259" key="3">
    <source>
        <dbReference type="Pfam" id="PF03469"/>
    </source>
</evidence>
<dbReference type="AlphaFoldDB" id="A0AAD8VZG0"/>
<feature type="domain" description="Factor of DNA methylation 1-5/IDN2" evidence="3">
    <location>
        <begin position="301"/>
        <end position="431"/>
    </location>
</feature>
<dbReference type="Pfam" id="PF03469">
    <property type="entry name" value="XH"/>
    <property type="match status" value="1"/>
</dbReference>
<feature type="coiled-coil region" evidence="1">
    <location>
        <begin position="141"/>
        <end position="217"/>
    </location>
</feature>